<feature type="compositionally biased region" description="Polar residues" evidence="1">
    <location>
        <begin position="37"/>
        <end position="60"/>
    </location>
</feature>
<sequence length="251" mass="27954">MADSCPCSNCADAEDCSSGSNLSLSVGYYPDEDSFSCEDTSPSGPSSHLVSPFQGSQKTESIGGLLGRQSQIQDDPEQFCKLSITLAWDVDTGCNHSDSVISWDLHGDNQWTDKYPQEKAQLTLSKLDGFVKKLEQFLEKQKDDEDDKSMFPESAQKLDFQLSSCTRPDVAQASHQGHDTCHDLPMFHPPQNEDVIQFPQIPLRPQEHELAETVRQATGRQRTSTKKTLSRKQGNPTSRIHRITTPCITSF</sequence>
<protein>
    <submittedName>
        <fullName evidence="2">Uncharacterized protein</fullName>
    </submittedName>
</protein>
<proteinExistence type="predicted"/>
<feature type="region of interest" description="Disordered" evidence="1">
    <location>
        <begin position="34"/>
        <end position="61"/>
    </location>
</feature>
<dbReference type="Proteomes" id="UP000550707">
    <property type="component" value="Unassembled WGS sequence"/>
</dbReference>
<dbReference type="InterPro" id="IPR027908">
    <property type="entry name" value="DUF4640"/>
</dbReference>
<accession>A0A7J8FVW7</accession>
<evidence type="ECO:0000256" key="1">
    <source>
        <dbReference type="SAM" id="MobiDB-lite"/>
    </source>
</evidence>
<name>A0A7J8FVW7_MOLMO</name>
<feature type="region of interest" description="Disordered" evidence="1">
    <location>
        <begin position="1"/>
        <end position="20"/>
    </location>
</feature>
<keyword evidence="3" id="KW-1185">Reference proteome</keyword>
<reference evidence="2 3" key="1">
    <citation type="journal article" date="2020" name="Nature">
        <title>Six reference-quality genomes reveal evolution of bat adaptations.</title>
        <authorList>
            <person name="Jebb D."/>
            <person name="Huang Z."/>
            <person name="Pippel M."/>
            <person name="Hughes G.M."/>
            <person name="Lavrichenko K."/>
            <person name="Devanna P."/>
            <person name="Winkler S."/>
            <person name="Jermiin L.S."/>
            <person name="Skirmuntt E.C."/>
            <person name="Katzourakis A."/>
            <person name="Burkitt-Gray L."/>
            <person name="Ray D.A."/>
            <person name="Sullivan K.A.M."/>
            <person name="Roscito J.G."/>
            <person name="Kirilenko B.M."/>
            <person name="Davalos L.M."/>
            <person name="Corthals A.P."/>
            <person name="Power M.L."/>
            <person name="Jones G."/>
            <person name="Ransome R.D."/>
            <person name="Dechmann D.K.N."/>
            <person name="Locatelli A.G."/>
            <person name="Puechmaille S.J."/>
            <person name="Fedrigo O."/>
            <person name="Jarvis E.D."/>
            <person name="Hiller M."/>
            <person name="Vernes S.C."/>
            <person name="Myers E.W."/>
            <person name="Teeling E.C."/>
        </authorList>
    </citation>
    <scope>NUCLEOTIDE SEQUENCE [LARGE SCALE GENOMIC DNA]</scope>
    <source>
        <strain evidence="2">MMolMol1</strain>
        <tissue evidence="2">Muscle</tissue>
    </source>
</reference>
<dbReference type="PANTHER" id="PTHR36462">
    <property type="entry name" value="CHROMOSOME 12 OPEN READING FRAME 71"/>
    <property type="match status" value="1"/>
</dbReference>
<dbReference type="Pfam" id="PF15480">
    <property type="entry name" value="DUF4640"/>
    <property type="match status" value="1"/>
</dbReference>
<dbReference type="PANTHER" id="PTHR36462:SF1">
    <property type="entry name" value="CHROMOSOME 12 OPEN READING FRAME 71"/>
    <property type="match status" value="1"/>
</dbReference>
<dbReference type="EMBL" id="JACASF010000010">
    <property type="protein sequence ID" value="KAF6451806.1"/>
    <property type="molecule type" value="Genomic_DNA"/>
</dbReference>
<evidence type="ECO:0000313" key="3">
    <source>
        <dbReference type="Proteomes" id="UP000550707"/>
    </source>
</evidence>
<feature type="region of interest" description="Disordered" evidence="1">
    <location>
        <begin position="214"/>
        <end position="239"/>
    </location>
</feature>
<dbReference type="AlphaFoldDB" id="A0A7J8FVW7"/>
<comment type="caution">
    <text evidence="2">The sequence shown here is derived from an EMBL/GenBank/DDBJ whole genome shotgun (WGS) entry which is preliminary data.</text>
</comment>
<evidence type="ECO:0000313" key="2">
    <source>
        <dbReference type="EMBL" id="KAF6451806.1"/>
    </source>
</evidence>
<organism evidence="2 3">
    <name type="scientific">Molossus molossus</name>
    <name type="common">Pallas' mastiff bat</name>
    <name type="synonym">Vespertilio molossus</name>
    <dbReference type="NCBI Taxonomy" id="27622"/>
    <lineage>
        <taxon>Eukaryota</taxon>
        <taxon>Metazoa</taxon>
        <taxon>Chordata</taxon>
        <taxon>Craniata</taxon>
        <taxon>Vertebrata</taxon>
        <taxon>Euteleostomi</taxon>
        <taxon>Mammalia</taxon>
        <taxon>Eutheria</taxon>
        <taxon>Laurasiatheria</taxon>
        <taxon>Chiroptera</taxon>
        <taxon>Yangochiroptera</taxon>
        <taxon>Molossidae</taxon>
        <taxon>Molossus</taxon>
    </lineage>
</organism>
<gene>
    <name evidence="2" type="ORF">HJG59_001690</name>
</gene>